<keyword evidence="2 5" id="KW-0812">Transmembrane</keyword>
<keyword evidence="3 5" id="KW-1133">Transmembrane helix</keyword>
<evidence type="ECO:0000256" key="4">
    <source>
        <dbReference type="ARBA" id="ARBA00023136"/>
    </source>
</evidence>
<feature type="transmembrane region" description="Helical" evidence="5">
    <location>
        <begin position="24"/>
        <end position="43"/>
    </location>
</feature>
<sequence length="289" mass="32190">MNAHHVVPRGEADFDLYPYTPSAIAGYIFLVLFGIAAATHVVWAIWMRTWYFIPFILGCIGEAGGYYGRAWSHQDIRNGSPYLLQMMLILGSAPLLAASIYMTLGRFIRALNAEEHAIFRPRFITFVYVVIDIGSFVCQIMGSASQISGPEGARQGRLIVMGGLAVQLVALVGFIAMSATLHVRLNRRPTMASESPHVYWRRHMRILYAVCVLVLVRNLFRLIEFAEGADGVIARTEALLYIFDPSLLFAAAVCWAVAHPGMLLRSIRKAESKPTSEDGPFIPLREQSR</sequence>
<dbReference type="OrthoDB" id="3358017at2759"/>
<feature type="transmembrane region" description="Helical" evidence="5">
    <location>
        <begin position="82"/>
        <end position="102"/>
    </location>
</feature>
<comment type="subcellular location">
    <subcellularLocation>
        <location evidence="1">Membrane</location>
        <topology evidence="1">Multi-pass membrane protein</topology>
    </subcellularLocation>
</comment>
<keyword evidence="7" id="KW-1185">Reference proteome</keyword>
<evidence type="ECO:0000313" key="6">
    <source>
        <dbReference type="EMBL" id="KAF2650091.1"/>
    </source>
</evidence>
<feature type="transmembrane region" description="Helical" evidence="5">
    <location>
        <begin position="123"/>
        <end position="144"/>
    </location>
</feature>
<dbReference type="AlphaFoldDB" id="A0A6A6SSW4"/>
<keyword evidence="4 5" id="KW-0472">Membrane</keyword>
<feature type="transmembrane region" description="Helical" evidence="5">
    <location>
        <begin position="164"/>
        <end position="185"/>
    </location>
</feature>
<dbReference type="PANTHER" id="PTHR31465:SF17">
    <property type="entry name" value="DOMAIN PROTEIN, PUTATIVE (AFU_ORTHOLOGUE AFUA_5G09900)-RELATED"/>
    <property type="match status" value="1"/>
</dbReference>
<organism evidence="6 7">
    <name type="scientific">Lophiostoma macrostomum CBS 122681</name>
    <dbReference type="NCBI Taxonomy" id="1314788"/>
    <lineage>
        <taxon>Eukaryota</taxon>
        <taxon>Fungi</taxon>
        <taxon>Dikarya</taxon>
        <taxon>Ascomycota</taxon>
        <taxon>Pezizomycotina</taxon>
        <taxon>Dothideomycetes</taxon>
        <taxon>Pleosporomycetidae</taxon>
        <taxon>Pleosporales</taxon>
        <taxon>Lophiostomataceae</taxon>
        <taxon>Lophiostoma</taxon>
    </lineage>
</organism>
<dbReference type="EMBL" id="MU004468">
    <property type="protein sequence ID" value="KAF2650091.1"/>
    <property type="molecule type" value="Genomic_DNA"/>
</dbReference>
<reference evidence="6" key="1">
    <citation type="journal article" date="2020" name="Stud. Mycol.">
        <title>101 Dothideomycetes genomes: a test case for predicting lifestyles and emergence of pathogens.</title>
        <authorList>
            <person name="Haridas S."/>
            <person name="Albert R."/>
            <person name="Binder M."/>
            <person name="Bloem J."/>
            <person name="Labutti K."/>
            <person name="Salamov A."/>
            <person name="Andreopoulos B."/>
            <person name="Baker S."/>
            <person name="Barry K."/>
            <person name="Bills G."/>
            <person name="Bluhm B."/>
            <person name="Cannon C."/>
            <person name="Castanera R."/>
            <person name="Culley D."/>
            <person name="Daum C."/>
            <person name="Ezra D."/>
            <person name="Gonzalez J."/>
            <person name="Henrissat B."/>
            <person name="Kuo A."/>
            <person name="Liang C."/>
            <person name="Lipzen A."/>
            <person name="Lutzoni F."/>
            <person name="Magnuson J."/>
            <person name="Mondo S."/>
            <person name="Nolan M."/>
            <person name="Ohm R."/>
            <person name="Pangilinan J."/>
            <person name="Park H.-J."/>
            <person name="Ramirez L."/>
            <person name="Alfaro M."/>
            <person name="Sun H."/>
            <person name="Tritt A."/>
            <person name="Yoshinaga Y."/>
            <person name="Zwiers L.-H."/>
            <person name="Turgeon B."/>
            <person name="Goodwin S."/>
            <person name="Spatafora J."/>
            <person name="Crous P."/>
            <person name="Grigoriev I."/>
        </authorList>
    </citation>
    <scope>NUCLEOTIDE SEQUENCE</scope>
    <source>
        <strain evidence="6">CBS 122681</strain>
    </source>
</reference>
<dbReference type="InterPro" id="IPR007568">
    <property type="entry name" value="RTA1"/>
</dbReference>
<dbReference type="PANTHER" id="PTHR31465">
    <property type="entry name" value="PROTEIN RTA1-RELATED"/>
    <property type="match status" value="1"/>
</dbReference>
<evidence type="ECO:0000256" key="3">
    <source>
        <dbReference type="ARBA" id="ARBA00022989"/>
    </source>
</evidence>
<evidence type="ECO:0000313" key="7">
    <source>
        <dbReference type="Proteomes" id="UP000799324"/>
    </source>
</evidence>
<gene>
    <name evidence="6" type="ORF">K491DRAFT_609508</name>
</gene>
<evidence type="ECO:0000256" key="1">
    <source>
        <dbReference type="ARBA" id="ARBA00004141"/>
    </source>
</evidence>
<protein>
    <submittedName>
        <fullName evidence="6">Putative RTA1 domain protein</fullName>
    </submittedName>
</protein>
<feature type="transmembrane region" description="Helical" evidence="5">
    <location>
        <begin position="238"/>
        <end position="258"/>
    </location>
</feature>
<name>A0A6A6SSW4_9PLEO</name>
<dbReference type="GO" id="GO:0016020">
    <property type="term" value="C:membrane"/>
    <property type="evidence" value="ECO:0007669"/>
    <property type="project" value="UniProtKB-SubCell"/>
</dbReference>
<feature type="transmembrane region" description="Helical" evidence="5">
    <location>
        <begin position="206"/>
        <end position="226"/>
    </location>
</feature>
<dbReference type="Proteomes" id="UP000799324">
    <property type="component" value="Unassembled WGS sequence"/>
</dbReference>
<evidence type="ECO:0000256" key="5">
    <source>
        <dbReference type="SAM" id="Phobius"/>
    </source>
</evidence>
<accession>A0A6A6SSW4</accession>
<dbReference type="Pfam" id="PF04479">
    <property type="entry name" value="RTA1"/>
    <property type="match status" value="1"/>
</dbReference>
<proteinExistence type="predicted"/>
<feature type="transmembrane region" description="Helical" evidence="5">
    <location>
        <begin position="50"/>
        <end position="70"/>
    </location>
</feature>
<evidence type="ECO:0000256" key="2">
    <source>
        <dbReference type="ARBA" id="ARBA00022692"/>
    </source>
</evidence>